<dbReference type="EMBL" id="ML977507">
    <property type="protein sequence ID" value="KAF2128778.1"/>
    <property type="molecule type" value="Genomic_DNA"/>
</dbReference>
<evidence type="ECO:0000313" key="1">
    <source>
        <dbReference type="EMBL" id="KAF2128778.1"/>
    </source>
</evidence>
<accession>A0A6A6ACY7</accession>
<dbReference type="GeneID" id="54403162"/>
<protein>
    <submittedName>
        <fullName evidence="1">Uncharacterized protein</fullName>
    </submittedName>
</protein>
<proteinExistence type="predicted"/>
<reference evidence="1" key="1">
    <citation type="journal article" date="2020" name="Stud. Mycol.">
        <title>101 Dothideomycetes genomes: a test case for predicting lifestyles and emergence of pathogens.</title>
        <authorList>
            <person name="Haridas S."/>
            <person name="Albert R."/>
            <person name="Binder M."/>
            <person name="Bloem J."/>
            <person name="Labutti K."/>
            <person name="Salamov A."/>
            <person name="Andreopoulos B."/>
            <person name="Baker S."/>
            <person name="Barry K."/>
            <person name="Bills G."/>
            <person name="Bluhm B."/>
            <person name="Cannon C."/>
            <person name="Castanera R."/>
            <person name="Culley D."/>
            <person name="Daum C."/>
            <person name="Ezra D."/>
            <person name="Gonzalez J."/>
            <person name="Henrissat B."/>
            <person name="Kuo A."/>
            <person name="Liang C."/>
            <person name="Lipzen A."/>
            <person name="Lutzoni F."/>
            <person name="Magnuson J."/>
            <person name="Mondo S."/>
            <person name="Nolan M."/>
            <person name="Ohm R."/>
            <person name="Pangilinan J."/>
            <person name="Park H.-J."/>
            <person name="Ramirez L."/>
            <person name="Alfaro M."/>
            <person name="Sun H."/>
            <person name="Tritt A."/>
            <person name="Yoshinaga Y."/>
            <person name="Zwiers L.-H."/>
            <person name="Turgeon B."/>
            <person name="Goodwin S."/>
            <person name="Spatafora J."/>
            <person name="Crous P."/>
            <person name="Grigoriev I."/>
        </authorList>
    </citation>
    <scope>NUCLEOTIDE SEQUENCE</scope>
    <source>
        <strain evidence="1">CBS 119687</strain>
    </source>
</reference>
<gene>
    <name evidence="1" type="ORF">P153DRAFT_25283</name>
</gene>
<dbReference type="AlphaFoldDB" id="A0A6A6ACY7"/>
<organism evidence="1 2">
    <name type="scientific">Dothidotthia symphoricarpi CBS 119687</name>
    <dbReference type="NCBI Taxonomy" id="1392245"/>
    <lineage>
        <taxon>Eukaryota</taxon>
        <taxon>Fungi</taxon>
        <taxon>Dikarya</taxon>
        <taxon>Ascomycota</taxon>
        <taxon>Pezizomycotina</taxon>
        <taxon>Dothideomycetes</taxon>
        <taxon>Pleosporomycetidae</taxon>
        <taxon>Pleosporales</taxon>
        <taxon>Dothidotthiaceae</taxon>
        <taxon>Dothidotthia</taxon>
    </lineage>
</organism>
<dbReference type="RefSeq" id="XP_033523167.1">
    <property type="nucleotide sequence ID" value="XM_033662730.1"/>
</dbReference>
<sequence length="126" mass="14356">MQKMKHLHLTSLFVGVSRLRDSRAAWWYPCNGWASIGLGLQTACDRAGLKNLCNDDSDQRIKRPGEELRNWELESGGCIGEIERGTCQYSCKQCVKSKYIIHWSCRPEPLIHPSSPYGRSQPTPYT</sequence>
<dbReference type="Proteomes" id="UP000799771">
    <property type="component" value="Unassembled WGS sequence"/>
</dbReference>
<name>A0A6A6ACY7_9PLEO</name>
<keyword evidence="2" id="KW-1185">Reference proteome</keyword>
<evidence type="ECO:0000313" key="2">
    <source>
        <dbReference type="Proteomes" id="UP000799771"/>
    </source>
</evidence>